<organism evidence="1 2">
    <name type="scientific">Apiospora rasikravindrae</name>
    <dbReference type="NCBI Taxonomy" id="990691"/>
    <lineage>
        <taxon>Eukaryota</taxon>
        <taxon>Fungi</taxon>
        <taxon>Dikarya</taxon>
        <taxon>Ascomycota</taxon>
        <taxon>Pezizomycotina</taxon>
        <taxon>Sordariomycetes</taxon>
        <taxon>Xylariomycetidae</taxon>
        <taxon>Amphisphaeriales</taxon>
        <taxon>Apiosporaceae</taxon>
        <taxon>Apiospora</taxon>
    </lineage>
</organism>
<dbReference type="EMBL" id="JAQQWK010000014">
    <property type="protein sequence ID" value="KAK8016773.1"/>
    <property type="molecule type" value="Genomic_DNA"/>
</dbReference>
<name>A0ABR1RRB7_9PEZI</name>
<protein>
    <submittedName>
        <fullName evidence="1">Uncharacterized protein</fullName>
    </submittedName>
</protein>
<sequence length="142" mass="15639">MHDWQSAFTQTQPSKWCFLRDNCRVGLSAHSSLPSLRLGDGDRGAREVLGGRERLDALLDVDLDGAPSELRLGRGFLPAVGLAGGRVVNLRSVGFGFVQALFQVRLDGEGGGRRKSDELDGNGSGELHCANVMRWERWKECW</sequence>
<dbReference type="Proteomes" id="UP001444661">
    <property type="component" value="Unassembled WGS sequence"/>
</dbReference>
<comment type="caution">
    <text evidence="1">The sequence shown here is derived from an EMBL/GenBank/DDBJ whole genome shotgun (WGS) entry which is preliminary data.</text>
</comment>
<evidence type="ECO:0000313" key="1">
    <source>
        <dbReference type="EMBL" id="KAK8016773.1"/>
    </source>
</evidence>
<gene>
    <name evidence="1" type="ORF">PG993_014962</name>
</gene>
<evidence type="ECO:0000313" key="2">
    <source>
        <dbReference type="Proteomes" id="UP001444661"/>
    </source>
</evidence>
<proteinExistence type="predicted"/>
<reference evidence="1 2" key="1">
    <citation type="submission" date="2023-01" db="EMBL/GenBank/DDBJ databases">
        <title>Analysis of 21 Apiospora genomes using comparative genomics revels a genus with tremendous synthesis potential of carbohydrate active enzymes and secondary metabolites.</title>
        <authorList>
            <person name="Sorensen T."/>
        </authorList>
    </citation>
    <scope>NUCLEOTIDE SEQUENCE [LARGE SCALE GENOMIC DNA]</scope>
    <source>
        <strain evidence="1 2">CBS 33761</strain>
    </source>
</reference>
<keyword evidence="2" id="KW-1185">Reference proteome</keyword>
<accession>A0ABR1RRB7</accession>